<keyword evidence="12" id="KW-1185">Reference proteome</keyword>
<dbReference type="InterPro" id="IPR027417">
    <property type="entry name" value="P-loop_NTPase"/>
</dbReference>
<dbReference type="AlphaFoldDB" id="A0A953HXB9"/>
<dbReference type="GO" id="GO:0003677">
    <property type="term" value="F:DNA binding"/>
    <property type="evidence" value="ECO:0007669"/>
    <property type="project" value="InterPro"/>
</dbReference>
<keyword evidence="4 11" id="KW-0548">Nucleotidyltransferase</keyword>
<dbReference type="PANTHER" id="PTHR34388">
    <property type="entry name" value="DNA POLYMERASE III SUBUNIT DELTA"/>
    <property type="match status" value="1"/>
</dbReference>
<dbReference type="GO" id="GO:0006261">
    <property type="term" value="P:DNA-templated DNA replication"/>
    <property type="evidence" value="ECO:0007669"/>
    <property type="project" value="TreeGrafter"/>
</dbReference>
<reference evidence="11" key="1">
    <citation type="submission" date="2021-06" db="EMBL/GenBank/DDBJ databases">
        <title>44 bacteria genomes isolated from Dapeng, Shenzhen.</title>
        <authorList>
            <person name="Zheng W."/>
            <person name="Yu S."/>
            <person name="Huang Y."/>
        </authorList>
    </citation>
    <scope>NUCLEOTIDE SEQUENCE</scope>
    <source>
        <strain evidence="11">DP5N28-2</strain>
    </source>
</reference>
<dbReference type="Pfam" id="PF06144">
    <property type="entry name" value="DNA_pol3_delta"/>
    <property type="match status" value="1"/>
</dbReference>
<evidence type="ECO:0000256" key="8">
    <source>
        <dbReference type="ARBA" id="ARBA00049244"/>
    </source>
</evidence>
<evidence type="ECO:0000256" key="7">
    <source>
        <dbReference type="ARBA" id="ARBA00034754"/>
    </source>
</evidence>
<keyword evidence="3 11" id="KW-0808">Transferase</keyword>
<evidence type="ECO:0000256" key="6">
    <source>
        <dbReference type="ARBA" id="ARBA00022932"/>
    </source>
</evidence>
<organism evidence="11 12">
    <name type="scientific">Membranihabitans marinus</name>
    <dbReference type="NCBI Taxonomy" id="1227546"/>
    <lineage>
        <taxon>Bacteria</taxon>
        <taxon>Pseudomonadati</taxon>
        <taxon>Bacteroidota</taxon>
        <taxon>Saprospiria</taxon>
        <taxon>Saprospirales</taxon>
        <taxon>Saprospiraceae</taxon>
        <taxon>Membranihabitans</taxon>
    </lineage>
</organism>
<comment type="caution">
    <text evidence="11">The sequence shown here is derived from an EMBL/GenBank/DDBJ whole genome shotgun (WGS) entry which is preliminary data.</text>
</comment>
<dbReference type="InterPro" id="IPR010372">
    <property type="entry name" value="DNA_pol3_delta_N"/>
</dbReference>
<dbReference type="NCBIfam" id="TIGR01128">
    <property type="entry name" value="holA"/>
    <property type="match status" value="1"/>
</dbReference>
<dbReference type="RefSeq" id="WP_222581763.1">
    <property type="nucleotide sequence ID" value="NZ_JAHVHU010000026.1"/>
</dbReference>
<dbReference type="EC" id="2.7.7.7" evidence="1"/>
<protein>
    <recommendedName>
        <fullName evidence="2">DNA polymerase III subunit delta</fullName>
        <ecNumber evidence="1">2.7.7.7</ecNumber>
    </recommendedName>
</protein>
<evidence type="ECO:0000313" key="12">
    <source>
        <dbReference type="Proteomes" id="UP000753961"/>
    </source>
</evidence>
<comment type="catalytic activity">
    <reaction evidence="8">
        <text>DNA(n) + a 2'-deoxyribonucleoside 5'-triphosphate = DNA(n+1) + diphosphate</text>
        <dbReference type="Rhea" id="RHEA:22508"/>
        <dbReference type="Rhea" id="RHEA-COMP:17339"/>
        <dbReference type="Rhea" id="RHEA-COMP:17340"/>
        <dbReference type="ChEBI" id="CHEBI:33019"/>
        <dbReference type="ChEBI" id="CHEBI:61560"/>
        <dbReference type="ChEBI" id="CHEBI:173112"/>
        <dbReference type="EC" id="2.7.7.7"/>
    </reaction>
</comment>
<evidence type="ECO:0000313" key="11">
    <source>
        <dbReference type="EMBL" id="MBY5960215.1"/>
    </source>
</evidence>
<dbReference type="GO" id="GO:0009360">
    <property type="term" value="C:DNA polymerase III complex"/>
    <property type="evidence" value="ECO:0007669"/>
    <property type="project" value="InterPro"/>
</dbReference>
<dbReference type="PANTHER" id="PTHR34388:SF1">
    <property type="entry name" value="DNA POLYMERASE III SUBUNIT DELTA"/>
    <property type="match status" value="1"/>
</dbReference>
<evidence type="ECO:0000256" key="2">
    <source>
        <dbReference type="ARBA" id="ARBA00017703"/>
    </source>
</evidence>
<keyword evidence="6" id="KW-0239">DNA-directed DNA polymerase</keyword>
<name>A0A953HXB9_9BACT</name>
<dbReference type="SUPFAM" id="SSF52540">
    <property type="entry name" value="P-loop containing nucleoside triphosphate hydrolases"/>
    <property type="match status" value="1"/>
</dbReference>
<dbReference type="Gene3D" id="1.20.272.10">
    <property type="match status" value="1"/>
</dbReference>
<evidence type="ECO:0000259" key="9">
    <source>
        <dbReference type="Pfam" id="PF06144"/>
    </source>
</evidence>
<dbReference type="SUPFAM" id="SSF48019">
    <property type="entry name" value="post-AAA+ oligomerization domain-like"/>
    <property type="match status" value="1"/>
</dbReference>
<dbReference type="Gene3D" id="1.10.8.60">
    <property type="match status" value="1"/>
</dbReference>
<feature type="domain" description="DNA polymerase III delta N-terminal" evidence="9">
    <location>
        <begin position="19"/>
        <end position="126"/>
    </location>
</feature>
<gene>
    <name evidence="11" type="primary">holA</name>
    <name evidence="11" type="ORF">KUV50_18825</name>
</gene>
<keyword evidence="5" id="KW-0235">DNA replication</keyword>
<dbReference type="GO" id="GO:0003887">
    <property type="term" value="F:DNA-directed DNA polymerase activity"/>
    <property type="evidence" value="ECO:0007669"/>
    <property type="project" value="UniProtKB-KW"/>
</dbReference>
<dbReference type="InterPro" id="IPR005790">
    <property type="entry name" value="DNA_polIII_delta"/>
</dbReference>
<dbReference type="InterPro" id="IPR048466">
    <property type="entry name" value="DNA_pol3_delta-like_C"/>
</dbReference>
<dbReference type="EMBL" id="JAHVHU010000026">
    <property type="protein sequence ID" value="MBY5960215.1"/>
    <property type="molecule type" value="Genomic_DNA"/>
</dbReference>
<dbReference type="Gene3D" id="3.40.50.300">
    <property type="entry name" value="P-loop containing nucleotide triphosphate hydrolases"/>
    <property type="match status" value="1"/>
</dbReference>
<accession>A0A953HXB9</accession>
<evidence type="ECO:0000256" key="1">
    <source>
        <dbReference type="ARBA" id="ARBA00012417"/>
    </source>
</evidence>
<evidence type="ECO:0000256" key="4">
    <source>
        <dbReference type="ARBA" id="ARBA00022695"/>
    </source>
</evidence>
<evidence type="ECO:0000256" key="3">
    <source>
        <dbReference type="ARBA" id="ARBA00022679"/>
    </source>
</evidence>
<proteinExistence type="inferred from homology"/>
<comment type="similarity">
    <text evidence="7">Belongs to the DNA polymerase HolA subunit family.</text>
</comment>
<evidence type="ECO:0000256" key="5">
    <source>
        <dbReference type="ARBA" id="ARBA00022705"/>
    </source>
</evidence>
<dbReference type="InterPro" id="IPR008921">
    <property type="entry name" value="DNA_pol3_clamp-load_cplx_C"/>
</dbReference>
<evidence type="ECO:0000259" key="10">
    <source>
        <dbReference type="Pfam" id="PF21694"/>
    </source>
</evidence>
<dbReference type="Pfam" id="PF21694">
    <property type="entry name" value="DNA_pol3_delta_C"/>
    <property type="match status" value="1"/>
</dbReference>
<sequence length="332" mass="38555">MDIKAIQKKIKANPVQPVYFLYGDEPFYIDQLGDFIVEETVNPEMKDFNFTVLYGKEVKSGSLLDALMRYPMMAPYQVILLKEAHQMKDFSDLLPYIQNPMDTTIFIIEYKKSVDKRFKVFKTLSSLDTAYESKSIRDYQIVKWIGDYVKGQKWSIEADTTRLLAEYLGTDLQKIVNELEKIMLNKKNNNMITSEDIEKYVGISKDYNVFELQKAIGSGSADQAFRIITVMMENEKENSPIMIISMLFAYFTKIYKMHFLRTASQKEQLKNLGLSHSFFLSEFQQATRLFSQAKCESVLDILHEYDLKSKGFDYPAGNSGELVKEMLYKIMS</sequence>
<feature type="domain" description="DNA polymerase III delta subunit-like C-terminal" evidence="10">
    <location>
        <begin position="208"/>
        <end position="310"/>
    </location>
</feature>
<dbReference type="Proteomes" id="UP000753961">
    <property type="component" value="Unassembled WGS sequence"/>
</dbReference>